<dbReference type="Proteomes" id="UP000248925">
    <property type="component" value="Unassembled WGS sequence"/>
</dbReference>
<dbReference type="PRINTS" id="PR00039">
    <property type="entry name" value="HTHLYSR"/>
</dbReference>
<evidence type="ECO:0000256" key="4">
    <source>
        <dbReference type="ARBA" id="ARBA00023163"/>
    </source>
</evidence>
<dbReference type="PANTHER" id="PTHR30537:SF26">
    <property type="entry name" value="GLYCINE CLEAVAGE SYSTEM TRANSCRIPTIONAL ACTIVATOR"/>
    <property type="match status" value="1"/>
</dbReference>
<dbReference type="AlphaFoldDB" id="A0A2W4CDE2"/>
<keyword evidence="2" id="KW-0805">Transcription regulation</keyword>
<dbReference type="Gene3D" id="3.40.190.10">
    <property type="entry name" value="Periplasmic binding protein-like II"/>
    <property type="match status" value="2"/>
</dbReference>
<dbReference type="EMBL" id="PCDP01000065">
    <property type="protein sequence ID" value="PZM08825.1"/>
    <property type="molecule type" value="Genomic_DNA"/>
</dbReference>
<name>A0A2W4CDE2_9HYPH</name>
<sequence>MIPFLKALQAFEAVGTRGSVTAAAHALGVSPGAISQQVHKLEAHLGITLLERGAGKMELTTWGRIYHAEIKKGFDHLANAQHVLSRARNESGITLSSLTSVVNKWIGREIFDWQALYPNAMIHLVGTEREPTMGQDDVDFRIYYGQNSHHQYFVELFTDWVVPACAPRLIETNPPQAITDILSFPLLHIVWDAAFSPAPSWSDWARSIGCPRPPADKGLSYTLSSSAIDAAVAGRGFVLAQLAMIADELKSGRLAIPFDHRLKLSDPYLLAWNRASLQKPFGPEFRRWIISTGKRQAAISAPST</sequence>
<dbReference type="RefSeq" id="WP_111163514.1">
    <property type="nucleotide sequence ID" value="NZ_PCDP01000065.1"/>
</dbReference>
<evidence type="ECO:0000256" key="2">
    <source>
        <dbReference type="ARBA" id="ARBA00023015"/>
    </source>
</evidence>
<dbReference type="GO" id="GO:0003700">
    <property type="term" value="F:DNA-binding transcription factor activity"/>
    <property type="evidence" value="ECO:0007669"/>
    <property type="project" value="InterPro"/>
</dbReference>
<dbReference type="SUPFAM" id="SSF53850">
    <property type="entry name" value="Periplasmic binding protein-like II"/>
    <property type="match status" value="1"/>
</dbReference>
<comment type="similarity">
    <text evidence="1">Belongs to the LysR transcriptional regulatory family.</text>
</comment>
<evidence type="ECO:0000313" key="7">
    <source>
        <dbReference type="Proteomes" id="UP000248925"/>
    </source>
</evidence>
<dbReference type="Gene3D" id="1.10.10.10">
    <property type="entry name" value="Winged helix-like DNA-binding domain superfamily/Winged helix DNA-binding domain"/>
    <property type="match status" value="1"/>
</dbReference>
<dbReference type="InterPro" id="IPR000847">
    <property type="entry name" value="LysR_HTH_N"/>
</dbReference>
<organism evidence="6 7">
    <name type="scientific">Rhizobium tubonense</name>
    <dbReference type="NCBI Taxonomy" id="484088"/>
    <lineage>
        <taxon>Bacteria</taxon>
        <taxon>Pseudomonadati</taxon>
        <taxon>Pseudomonadota</taxon>
        <taxon>Alphaproteobacteria</taxon>
        <taxon>Hyphomicrobiales</taxon>
        <taxon>Rhizobiaceae</taxon>
        <taxon>Rhizobium/Agrobacterium group</taxon>
        <taxon>Rhizobium</taxon>
    </lineage>
</organism>
<protein>
    <submittedName>
        <fullName evidence="6">LysR family transcriptional regulator</fullName>
    </submittedName>
</protein>
<evidence type="ECO:0000313" key="6">
    <source>
        <dbReference type="EMBL" id="PZM08825.1"/>
    </source>
</evidence>
<gene>
    <name evidence="6" type="ORF">CPY51_28080</name>
</gene>
<comment type="caution">
    <text evidence="6">The sequence shown here is derived from an EMBL/GenBank/DDBJ whole genome shotgun (WGS) entry which is preliminary data.</text>
</comment>
<dbReference type="InterPro" id="IPR036390">
    <property type="entry name" value="WH_DNA-bd_sf"/>
</dbReference>
<dbReference type="GO" id="GO:0043565">
    <property type="term" value="F:sequence-specific DNA binding"/>
    <property type="evidence" value="ECO:0007669"/>
    <property type="project" value="TreeGrafter"/>
</dbReference>
<evidence type="ECO:0000259" key="5">
    <source>
        <dbReference type="PROSITE" id="PS50931"/>
    </source>
</evidence>
<dbReference type="OrthoDB" id="7328368at2"/>
<dbReference type="InterPro" id="IPR005119">
    <property type="entry name" value="LysR_subst-bd"/>
</dbReference>
<dbReference type="PANTHER" id="PTHR30537">
    <property type="entry name" value="HTH-TYPE TRANSCRIPTIONAL REGULATOR"/>
    <property type="match status" value="1"/>
</dbReference>
<dbReference type="SUPFAM" id="SSF46785">
    <property type="entry name" value="Winged helix' DNA-binding domain"/>
    <property type="match status" value="1"/>
</dbReference>
<feature type="domain" description="HTH lysR-type" evidence="5">
    <location>
        <begin position="1"/>
        <end position="60"/>
    </location>
</feature>
<accession>A0A2W4CDE2</accession>
<dbReference type="PROSITE" id="PS50931">
    <property type="entry name" value="HTH_LYSR"/>
    <property type="match status" value="1"/>
</dbReference>
<dbReference type="GO" id="GO:0006351">
    <property type="term" value="P:DNA-templated transcription"/>
    <property type="evidence" value="ECO:0007669"/>
    <property type="project" value="TreeGrafter"/>
</dbReference>
<dbReference type="InterPro" id="IPR058163">
    <property type="entry name" value="LysR-type_TF_proteobact-type"/>
</dbReference>
<evidence type="ECO:0000256" key="1">
    <source>
        <dbReference type="ARBA" id="ARBA00009437"/>
    </source>
</evidence>
<keyword evidence="7" id="KW-1185">Reference proteome</keyword>
<dbReference type="InterPro" id="IPR036388">
    <property type="entry name" value="WH-like_DNA-bd_sf"/>
</dbReference>
<dbReference type="Pfam" id="PF00126">
    <property type="entry name" value="HTH_1"/>
    <property type="match status" value="1"/>
</dbReference>
<evidence type="ECO:0000256" key="3">
    <source>
        <dbReference type="ARBA" id="ARBA00023125"/>
    </source>
</evidence>
<proteinExistence type="inferred from homology"/>
<dbReference type="Pfam" id="PF03466">
    <property type="entry name" value="LysR_substrate"/>
    <property type="match status" value="1"/>
</dbReference>
<reference evidence="6 7" key="1">
    <citation type="journal article" date="2018" name="Sci. Rep.">
        <title>Rhizobium tumorigenes sp. nov., a novel plant tumorigenic bacterium isolated from cane gall tumors on thornless blackberry.</title>
        <authorList>
            <person name="Kuzmanovi N."/>
            <person name="Smalla K."/>
            <person name="Gronow S."/>
            <person name="PuBawska J."/>
        </authorList>
    </citation>
    <scope>NUCLEOTIDE SEQUENCE [LARGE SCALE GENOMIC DNA]</scope>
    <source>
        <strain evidence="6 7">CCBAU 85046</strain>
    </source>
</reference>
<keyword evidence="3" id="KW-0238">DNA-binding</keyword>
<keyword evidence="4" id="KW-0804">Transcription</keyword>